<protein>
    <submittedName>
        <fullName evidence="1">Uncharacterized protein</fullName>
    </submittedName>
</protein>
<reference evidence="1 2" key="1">
    <citation type="submission" date="2014-04" db="EMBL/GenBank/DDBJ databases">
        <title>A new species of microsporidia sheds light on the evolution of extreme parasitism.</title>
        <authorList>
            <person name="Haag K.L."/>
            <person name="James T.Y."/>
            <person name="Larsson R."/>
            <person name="Schaer T.M."/>
            <person name="Refardt D."/>
            <person name="Pombert J.-F."/>
            <person name="Ebert D."/>
        </authorList>
    </citation>
    <scope>NUCLEOTIDE SEQUENCE [LARGE SCALE GENOMIC DNA]</scope>
    <source>
        <strain evidence="1 2">UGP3</strain>
        <tissue evidence="1">Spores</tissue>
    </source>
</reference>
<organism evidence="1 2">
    <name type="scientific">Mitosporidium daphniae</name>
    <dbReference type="NCBI Taxonomy" id="1485682"/>
    <lineage>
        <taxon>Eukaryota</taxon>
        <taxon>Fungi</taxon>
        <taxon>Fungi incertae sedis</taxon>
        <taxon>Microsporidia</taxon>
        <taxon>Mitosporidium</taxon>
    </lineage>
</organism>
<name>A0A098VTS5_9MICR</name>
<keyword evidence="2" id="KW-1185">Reference proteome</keyword>
<dbReference type="RefSeq" id="XP_013238944.1">
    <property type="nucleotide sequence ID" value="XM_013383490.1"/>
</dbReference>
<dbReference type="AlphaFoldDB" id="A0A098VTS5"/>
<sequence>MPFPVEDLLPIAPKIIPLLVERDENLVSSDALEDLSDILPQNMYLLIKKIVEDKTFAIDKDNGAFEDLYEAFACQDYGLLIQKASKLDILFATLIAKMLLASGHLLGLEKVYVPDFVTLFRNGISIIDGLLFQCIRSLTSSASPLAWPWAFTLVPEMSDPKLVGSAIQVLREFLEKLLTFSDASFIPILLPLVFHVDRTTNKKAYPLLSLVLEVYLHFHFVGPRPLEEWEFNPSCVDNALKSST</sequence>
<dbReference type="EMBL" id="JMKJ01000072">
    <property type="protein sequence ID" value="KGG52508.1"/>
    <property type="molecule type" value="Genomic_DNA"/>
</dbReference>
<evidence type="ECO:0000313" key="2">
    <source>
        <dbReference type="Proteomes" id="UP000029725"/>
    </source>
</evidence>
<dbReference type="Proteomes" id="UP000029725">
    <property type="component" value="Unassembled WGS sequence"/>
</dbReference>
<dbReference type="VEuPathDB" id="MicrosporidiaDB:DI09_165p20"/>
<gene>
    <name evidence="1" type="ORF">DI09_165p20</name>
</gene>
<comment type="caution">
    <text evidence="1">The sequence shown here is derived from an EMBL/GenBank/DDBJ whole genome shotgun (WGS) entry which is preliminary data.</text>
</comment>
<accession>A0A098VTS5</accession>
<evidence type="ECO:0000313" key="1">
    <source>
        <dbReference type="EMBL" id="KGG52508.1"/>
    </source>
</evidence>
<dbReference type="GeneID" id="25258606"/>
<proteinExistence type="predicted"/>
<dbReference type="HOGENOM" id="CLU_1138239_0_0_1"/>